<dbReference type="PANTHER" id="PTHR42782">
    <property type="entry name" value="SI:CH73-314G15.3"/>
    <property type="match status" value="1"/>
</dbReference>
<proteinExistence type="predicted"/>
<dbReference type="AlphaFoldDB" id="A0A6S6RWW7"/>
<dbReference type="PIRSF" id="PIRSF012318">
    <property type="entry name" value="UCP012318"/>
    <property type="match status" value="1"/>
</dbReference>
<dbReference type="EMBL" id="CACVAP010000033">
    <property type="protein sequence ID" value="CAA6801510.1"/>
    <property type="molecule type" value="Genomic_DNA"/>
</dbReference>
<dbReference type="SUPFAM" id="SSF47240">
    <property type="entry name" value="Ferritin-like"/>
    <property type="match status" value="1"/>
</dbReference>
<dbReference type="InterPro" id="IPR007402">
    <property type="entry name" value="DUF455"/>
</dbReference>
<reference evidence="1" key="1">
    <citation type="submission" date="2020-01" db="EMBL/GenBank/DDBJ databases">
        <authorList>
            <person name="Meier V. D."/>
            <person name="Meier V D."/>
        </authorList>
    </citation>
    <scope>NUCLEOTIDE SEQUENCE</scope>
    <source>
        <strain evidence="1">HLG_WM_MAG_06</strain>
    </source>
</reference>
<dbReference type="PANTHER" id="PTHR42782:SF4">
    <property type="entry name" value="DUF455 DOMAIN-CONTAINING PROTEIN"/>
    <property type="match status" value="1"/>
</dbReference>
<evidence type="ECO:0000313" key="1">
    <source>
        <dbReference type="EMBL" id="CAA6801510.1"/>
    </source>
</evidence>
<gene>
    <name evidence="1" type="ORF">HELGO_WM12670</name>
</gene>
<protein>
    <submittedName>
        <fullName evidence="1">COG2833: uncharacterized protein</fullName>
    </submittedName>
</protein>
<dbReference type="Pfam" id="PF04305">
    <property type="entry name" value="DUF455"/>
    <property type="match status" value="1"/>
</dbReference>
<dbReference type="InterPro" id="IPR009078">
    <property type="entry name" value="Ferritin-like_SF"/>
</dbReference>
<accession>A0A6S6RWW7</accession>
<dbReference type="CDD" id="cd00657">
    <property type="entry name" value="Ferritin_like"/>
    <property type="match status" value="1"/>
</dbReference>
<name>A0A6S6RWW7_9BACT</name>
<sequence length="270" mass="31360">MNFYKILEEAIESDCIATKEKLTKQCFLYCSQNELIEKPERKAKTFTAPSYINKCKIVEPRALKTRKDFDTKEGLASLVHAIAHIEYSAIDLALDAVYRYPDMSKAYVVDWLEVAQDEIRHYLMLEELLIELGFSYGDFSVHSGLFDAAVQTAENHLDRMAIVPRYYEASGLDVTPQILKKLDNKRKLPFVHKFINILNIIYKEEIEHVQKGDYWFKTLCKQENKNINIYFEILDKYKLMDKHRPHLNADARKEAGFSCAEIKLLGDGTC</sequence>
<organism evidence="1">
    <name type="scientific">uncultured Sulfurovum sp</name>
    <dbReference type="NCBI Taxonomy" id="269237"/>
    <lineage>
        <taxon>Bacteria</taxon>
        <taxon>Pseudomonadati</taxon>
        <taxon>Campylobacterota</taxon>
        <taxon>Epsilonproteobacteria</taxon>
        <taxon>Campylobacterales</taxon>
        <taxon>Sulfurovaceae</taxon>
        <taxon>Sulfurovum</taxon>
        <taxon>environmental samples</taxon>
    </lineage>
</organism>
<dbReference type="InterPro" id="IPR011197">
    <property type="entry name" value="UCP012318"/>
</dbReference>